<dbReference type="InterPro" id="IPR006910">
    <property type="entry name" value="Rad21_Rec8_N"/>
</dbReference>
<feature type="compositionally biased region" description="Polar residues" evidence="4">
    <location>
        <begin position="409"/>
        <end position="420"/>
    </location>
</feature>
<dbReference type="InterPro" id="IPR023093">
    <property type="entry name" value="ScpA-like_C"/>
</dbReference>
<evidence type="ECO:0000256" key="2">
    <source>
        <dbReference type="ARBA" id="ARBA00009870"/>
    </source>
</evidence>
<dbReference type="Gene3D" id="1.10.10.580">
    <property type="entry name" value="Structural maintenance of chromosome 1. Chain E"/>
    <property type="match status" value="1"/>
</dbReference>
<dbReference type="PANTHER" id="PTHR12585">
    <property type="entry name" value="SCC1 / RAD21 FAMILY MEMBER"/>
    <property type="match status" value="1"/>
</dbReference>
<name>A0ABP0Z097_9ROSI</name>
<dbReference type="InterPro" id="IPR006909">
    <property type="entry name" value="Rad21/Rec8_C_eu"/>
</dbReference>
<comment type="similarity">
    <text evidence="2">Belongs to the rad21 family.</text>
</comment>
<evidence type="ECO:0000256" key="3">
    <source>
        <dbReference type="ARBA" id="ARBA00023242"/>
    </source>
</evidence>
<evidence type="ECO:0000256" key="4">
    <source>
        <dbReference type="SAM" id="MobiDB-lite"/>
    </source>
</evidence>
<accession>A0ABP0Z097</accession>
<dbReference type="CDD" id="cd21793">
    <property type="entry name" value="Rad21_Rec8_M_AtSYN1-like"/>
    <property type="match status" value="1"/>
</dbReference>
<protein>
    <recommendedName>
        <fullName evidence="9">Sister chromatid cohesion 1 protein 2</fullName>
    </recommendedName>
</protein>
<evidence type="ECO:0000313" key="8">
    <source>
        <dbReference type="Proteomes" id="UP001642487"/>
    </source>
</evidence>
<keyword evidence="3" id="KW-0539">Nucleus</keyword>
<dbReference type="InterPro" id="IPR036390">
    <property type="entry name" value="WH_DNA-bd_sf"/>
</dbReference>
<dbReference type="Pfam" id="PF04824">
    <property type="entry name" value="Rad21_Rec8"/>
    <property type="match status" value="1"/>
</dbReference>
<dbReference type="InterPro" id="IPR039781">
    <property type="entry name" value="Rad21/Rec8-like"/>
</dbReference>
<evidence type="ECO:0000313" key="7">
    <source>
        <dbReference type="EMBL" id="CAK9326192.1"/>
    </source>
</evidence>
<gene>
    <name evidence="7" type="ORF">CITCOLO1_LOCUS18531</name>
</gene>
<evidence type="ECO:0000259" key="5">
    <source>
        <dbReference type="Pfam" id="PF04824"/>
    </source>
</evidence>
<dbReference type="PANTHER" id="PTHR12585:SF73">
    <property type="entry name" value="SISTER CHROMATID COHESION 1 PROTEIN 2"/>
    <property type="match status" value="1"/>
</dbReference>
<dbReference type="Proteomes" id="UP001642487">
    <property type="component" value="Chromosome 7"/>
</dbReference>
<feature type="region of interest" description="Disordered" evidence="4">
    <location>
        <begin position="409"/>
        <end position="431"/>
    </location>
</feature>
<proteinExistence type="inferred from homology"/>
<comment type="subcellular location">
    <subcellularLocation>
        <location evidence="1">Nucleus</location>
    </subcellularLocation>
</comment>
<evidence type="ECO:0000256" key="1">
    <source>
        <dbReference type="ARBA" id="ARBA00004123"/>
    </source>
</evidence>
<dbReference type="SUPFAM" id="SSF46785">
    <property type="entry name" value="Winged helix' DNA-binding domain"/>
    <property type="match status" value="1"/>
</dbReference>
<organism evidence="7 8">
    <name type="scientific">Citrullus colocynthis</name>
    <name type="common">colocynth</name>
    <dbReference type="NCBI Taxonomy" id="252529"/>
    <lineage>
        <taxon>Eukaryota</taxon>
        <taxon>Viridiplantae</taxon>
        <taxon>Streptophyta</taxon>
        <taxon>Embryophyta</taxon>
        <taxon>Tracheophyta</taxon>
        <taxon>Spermatophyta</taxon>
        <taxon>Magnoliopsida</taxon>
        <taxon>eudicotyledons</taxon>
        <taxon>Gunneridae</taxon>
        <taxon>Pentapetalae</taxon>
        <taxon>rosids</taxon>
        <taxon>fabids</taxon>
        <taxon>Cucurbitales</taxon>
        <taxon>Cucurbitaceae</taxon>
        <taxon>Benincaseae</taxon>
        <taxon>Citrullus</taxon>
    </lineage>
</organism>
<feature type="domain" description="Rad21/Rec8-like protein C-terminal eukaryotic" evidence="5">
    <location>
        <begin position="664"/>
        <end position="709"/>
    </location>
</feature>
<evidence type="ECO:0008006" key="9">
    <source>
        <dbReference type="Google" id="ProtNLM"/>
    </source>
</evidence>
<feature type="domain" description="Rad21/Rec8-like protein N-terminal" evidence="6">
    <location>
        <begin position="1"/>
        <end position="100"/>
    </location>
</feature>
<dbReference type="EMBL" id="OZ021741">
    <property type="protein sequence ID" value="CAK9326192.1"/>
    <property type="molecule type" value="Genomic_DNA"/>
</dbReference>
<evidence type="ECO:0000259" key="6">
    <source>
        <dbReference type="Pfam" id="PF04825"/>
    </source>
</evidence>
<sequence length="729" mass="82508">MFHSHCLLSRKGPLGAIWVAAYCFKKLKKSLVMETDISSSVDKILQDELNAVTYRVMAYLLLGIARIYSKKVEYLYIDCNKVLTEINEFVVRTKNSTRKETKQTPYYAITLPKRFELDEFDLGILEDLTGSHMVSHEDITLRDNIRNDNIMLSLDENHGQEITALHNVRYSGDTIFEDVFSPHLKDIEIQAGTLHHHIVPEKCQVSTFSDEKYEVEVSPGIENAHLKAIEQFEEDHRSDGEEMWKEKMLQYGNVVPEASTEMVLTNRFSHEEIVNVKTVPIIERESSENVKSFDEDHQSEGTYRERIRSENELEFINRSYNINTSERSMEKLRDNTITLLDSMDIDMPWGAQNEPTKLIGMDSEGDNLKFLEMQSPKMKDCDGSRNDLQLSISLDGVFDSKLPDFTGTKTPEFTTISTPASKERPRTSRKRKCTVDDTIVLPNEKLKQSIFDASDLVSKRRKCPCSTLTAWKASQISRLSSGFSMPLMSCVSSELRYLLSETRVNISKSTELLKSPENSDDPSSPAFHMLVKMDSPVTIFETGDHSNEPDISGSIATYRSEQITTCVDRVAVSEASVLELSTSEPQTSDGLEQIAIAPGTPVRCSTSARLFRSPDSPKVPNSNAQIRFCEVDEPETDGWSGRTRMVAGYLLQKFSNQRVQSMEEAVNLSHLLSDRTKKESAGVFYEILVLKTKDYVDVKQDCAYGDILVWKLPNWGTTFGTGLSITCED</sequence>
<reference evidence="7 8" key="1">
    <citation type="submission" date="2024-03" db="EMBL/GenBank/DDBJ databases">
        <authorList>
            <person name="Gkanogiannis A."/>
            <person name="Becerra Lopez-Lavalle L."/>
        </authorList>
    </citation>
    <scope>NUCLEOTIDE SEQUENCE [LARGE SCALE GENOMIC DNA]</scope>
</reference>
<keyword evidence="8" id="KW-1185">Reference proteome</keyword>
<dbReference type="Pfam" id="PF04825">
    <property type="entry name" value="Rad21_Rec8_N"/>
    <property type="match status" value="1"/>
</dbReference>